<keyword evidence="6" id="KW-0282">Flagellum</keyword>
<reference evidence="6" key="1">
    <citation type="submission" date="2022-09" db="EMBL/GenBank/DDBJ databases">
        <title>Complete Genomes of Fervidibacillus albus and Fervidibacillus halotolerans isolated from tidal flat sediments.</title>
        <authorList>
            <person name="Kwon K.K."/>
            <person name="Yang S.-H."/>
            <person name="Park M.J."/>
            <person name="Oh H.-M."/>
        </authorList>
    </citation>
    <scope>NUCLEOTIDE SEQUENCE</scope>
    <source>
        <strain evidence="6">MEBiC13591</strain>
    </source>
</reference>
<dbReference type="InterPro" id="IPR013384">
    <property type="entry name" value="Flagell_FlgL"/>
</dbReference>
<sequence length="298" mass="33111">MRVTQTMLSSNFLQNVSNSYSKLGKLQDQLASQKKITRPSDDPVVAVLGLGYRTELNRVQQYSRNIGEVNNWLDSTDDAIGEGVQVLQRIRELVVQASTATNDSSEREAIAVEIKELKEQLKMIGNTQVGGKYIFNGIDTNIRPDGNFSEGEIHIEVFEGISIPVNTSGKELFGELFSEDDPTTTTVDESGPLASLIATLEDPNTTEEEIDKFLGEIDGEIDRFLKFQAEVGAKQNRVELMEDRIASQEVIATEILSENEDIDMEQVITELITQESIHRAALSVGARIIQPTLMDFLQ</sequence>
<dbReference type="PANTHER" id="PTHR42792:SF1">
    <property type="entry name" value="FLAGELLAR HOOK-ASSOCIATED PROTEIN 3"/>
    <property type="match status" value="1"/>
</dbReference>
<name>A0A9E8LUL2_9BACI</name>
<keyword evidence="6" id="KW-0969">Cilium</keyword>
<keyword evidence="3" id="KW-0975">Bacterial flagellum</keyword>
<evidence type="ECO:0000256" key="1">
    <source>
        <dbReference type="ARBA" id="ARBA00004365"/>
    </source>
</evidence>
<dbReference type="GO" id="GO:0009424">
    <property type="term" value="C:bacterial-type flagellum hook"/>
    <property type="evidence" value="ECO:0007669"/>
    <property type="project" value="InterPro"/>
</dbReference>
<gene>
    <name evidence="6" type="primary">flgL</name>
    <name evidence="6" type="ORF">OE104_14985</name>
</gene>
<comment type="similarity">
    <text evidence="2">Belongs to the bacterial flagellin family.</text>
</comment>
<keyword evidence="6" id="KW-0966">Cell projection</keyword>
<protein>
    <submittedName>
        <fullName evidence="6">Flagellar hook-associated protein FlgL</fullName>
    </submittedName>
</protein>
<feature type="domain" description="Flagellin C-terminal" evidence="5">
    <location>
        <begin position="216"/>
        <end position="291"/>
    </location>
</feature>
<dbReference type="InterPro" id="IPR001492">
    <property type="entry name" value="Flagellin"/>
</dbReference>
<feature type="domain" description="Flagellin N-terminal" evidence="4">
    <location>
        <begin position="5"/>
        <end position="140"/>
    </location>
</feature>
<evidence type="ECO:0000313" key="6">
    <source>
        <dbReference type="EMBL" id="WAA09787.1"/>
    </source>
</evidence>
<dbReference type="Pfam" id="PF00669">
    <property type="entry name" value="Flagellin_N"/>
    <property type="match status" value="1"/>
</dbReference>
<dbReference type="GO" id="GO:0005198">
    <property type="term" value="F:structural molecule activity"/>
    <property type="evidence" value="ECO:0007669"/>
    <property type="project" value="InterPro"/>
</dbReference>
<dbReference type="EMBL" id="CP106878">
    <property type="protein sequence ID" value="WAA09787.1"/>
    <property type="molecule type" value="Genomic_DNA"/>
</dbReference>
<dbReference type="Pfam" id="PF00700">
    <property type="entry name" value="Flagellin_C"/>
    <property type="match status" value="1"/>
</dbReference>
<dbReference type="SUPFAM" id="SSF64518">
    <property type="entry name" value="Phase 1 flagellin"/>
    <property type="match status" value="1"/>
</dbReference>
<accession>A0A9E8LUL2</accession>
<evidence type="ECO:0000259" key="4">
    <source>
        <dbReference type="Pfam" id="PF00669"/>
    </source>
</evidence>
<dbReference type="GO" id="GO:0071973">
    <property type="term" value="P:bacterial-type flagellum-dependent cell motility"/>
    <property type="evidence" value="ECO:0007669"/>
    <property type="project" value="InterPro"/>
</dbReference>
<organism evidence="6 7">
    <name type="scientific">Fervidibacillus albus</name>
    <dbReference type="NCBI Taxonomy" id="2980026"/>
    <lineage>
        <taxon>Bacteria</taxon>
        <taxon>Bacillati</taxon>
        <taxon>Bacillota</taxon>
        <taxon>Bacilli</taxon>
        <taxon>Bacillales</taxon>
        <taxon>Bacillaceae</taxon>
        <taxon>Fervidibacillus</taxon>
    </lineage>
</organism>
<evidence type="ECO:0000259" key="5">
    <source>
        <dbReference type="Pfam" id="PF00700"/>
    </source>
</evidence>
<dbReference type="InterPro" id="IPR001029">
    <property type="entry name" value="Flagellin_N"/>
</dbReference>
<dbReference type="InterPro" id="IPR046358">
    <property type="entry name" value="Flagellin_C"/>
</dbReference>
<evidence type="ECO:0000256" key="2">
    <source>
        <dbReference type="ARBA" id="ARBA00005709"/>
    </source>
</evidence>
<evidence type="ECO:0000313" key="7">
    <source>
        <dbReference type="Proteomes" id="UP001164718"/>
    </source>
</evidence>
<dbReference type="AlphaFoldDB" id="A0A9E8LUL2"/>
<evidence type="ECO:0000256" key="3">
    <source>
        <dbReference type="ARBA" id="ARBA00023143"/>
    </source>
</evidence>
<dbReference type="PANTHER" id="PTHR42792">
    <property type="entry name" value="FLAGELLIN"/>
    <property type="match status" value="1"/>
</dbReference>
<dbReference type="RefSeq" id="WP_275417571.1">
    <property type="nucleotide sequence ID" value="NZ_CP106878.1"/>
</dbReference>
<dbReference type="KEGG" id="faf:OE104_14985"/>
<proteinExistence type="inferred from homology"/>
<dbReference type="NCBIfam" id="TIGR02550">
    <property type="entry name" value="flagell_flgL"/>
    <property type="match status" value="1"/>
</dbReference>
<dbReference type="Gene3D" id="1.20.1330.10">
    <property type="entry name" value="f41 fragment of flagellin, N-terminal domain"/>
    <property type="match status" value="1"/>
</dbReference>
<dbReference type="Proteomes" id="UP001164718">
    <property type="component" value="Chromosome"/>
</dbReference>
<keyword evidence="7" id="KW-1185">Reference proteome</keyword>
<comment type="subcellular location">
    <subcellularLocation>
        <location evidence="1">Bacterial flagellum</location>
    </subcellularLocation>
</comment>